<dbReference type="InterPro" id="IPR018383">
    <property type="entry name" value="UPF0324_pro"/>
</dbReference>
<keyword evidence="3" id="KW-1003">Cell membrane</keyword>
<feature type="transmembrane region" description="Helical" evidence="7">
    <location>
        <begin position="266"/>
        <end position="288"/>
    </location>
</feature>
<feature type="transmembrane region" description="Helical" evidence="7">
    <location>
        <begin position="235"/>
        <end position="254"/>
    </location>
</feature>
<dbReference type="OrthoDB" id="5393513at2"/>
<evidence type="ECO:0000313" key="9">
    <source>
        <dbReference type="Proteomes" id="UP000406256"/>
    </source>
</evidence>
<dbReference type="GO" id="GO:0005886">
    <property type="term" value="C:plasma membrane"/>
    <property type="evidence" value="ECO:0007669"/>
    <property type="project" value="UniProtKB-SubCell"/>
</dbReference>
<feature type="transmembrane region" description="Helical" evidence="7">
    <location>
        <begin position="52"/>
        <end position="70"/>
    </location>
</feature>
<name>A0A5E4UG23_9BURK</name>
<accession>A0A5E4UG23</accession>
<feature type="transmembrane region" description="Helical" evidence="7">
    <location>
        <begin position="82"/>
        <end position="105"/>
    </location>
</feature>
<feature type="transmembrane region" description="Helical" evidence="7">
    <location>
        <begin position="141"/>
        <end position="163"/>
    </location>
</feature>
<comment type="similarity">
    <text evidence="2">Belongs to the UPF0324 family.</text>
</comment>
<evidence type="ECO:0000313" key="8">
    <source>
        <dbReference type="EMBL" id="VVD98975.1"/>
    </source>
</evidence>
<proteinExistence type="inferred from homology"/>
<evidence type="ECO:0000256" key="7">
    <source>
        <dbReference type="SAM" id="Phobius"/>
    </source>
</evidence>
<feature type="transmembrane region" description="Helical" evidence="7">
    <location>
        <begin position="28"/>
        <end position="46"/>
    </location>
</feature>
<dbReference type="Pfam" id="PF03601">
    <property type="entry name" value="Cons_hypoth698"/>
    <property type="match status" value="1"/>
</dbReference>
<gene>
    <name evidence="8" type="ORF">PAN31108_02028</name>
</gene>
<evidence type="ECO:0000256" key="6">
    <source>
        <dbReference type="ARBA" id="ARBA00023136"/>
    </source>
</evidence>
<evidence type="ECO:0000256" key="4">
    <source>
        <dbReference type="ARBA" id="ARBA00022692"/>
    </source>
</evidence>
<dbReference type="RefSeq" id="WP_150668721.1">
    <property type="nucleotide sequence ID" value="NZ_CABPSB010000005.1"/>
</dbReference>
<feature type="transmembrane region" description="Helical" evidence="7">
    <location>
        <begin position="111"/>
        <end position="129"/>
    </location>
</feature>
<keyword evidence="6 7" id="KW-0472">Membrane</keyword>
<comment type="subcellular location">
    <subcellularLocation>
        <location evidence="1">Cell membrane</location>
        <topology evidence="1">Multi-pass membrane protein</topology>
    </subcellularLocation>
</comment>
<organism evidence="8 9">
    <name type="scientific">Pandoraea anhela</name>
    <dbReference type="NCBI Taxonomy" id="2508295"/>
    <lineage>
        <taxon>Bacteria</taxon>
        <taxon>Pseudomonadati</taxon>
        <taxon>Pseudomonadota</taxon>
        <taxon>Betaproteobacteria</taxon>
        <taxon>Burkholderiales</taxon>
        <taxon>Burkholderiaceae</taxon>
        <taxon>Pandoraea</taxon>
    </lineage>
</organism>
<sequence>MTTKTHAVSSVSSATASRPDTLVPDQHNPWAGLILSTVIAFVALLLGRQMPLVGGPVFGILLGILVRNLFSPGARYEAGIRFAAKYVLQWSIIALGFGLSLSQVAHTGLESLAVTAVTITAAGLSAWGLGRVLGVPDKLKLLIGVGTAICGGSAIAAVTPIVKPDDHETAFAISTIFLFNIAAVLLFPVLGHALHLSDLGFGMWAGTAINDTSSVVAAGYSYSKAAGDYATIVKLTRATLIIPVCLTLAAIVAYRAKRAGAGNFSLARIFPWFILGFLIASGLRTAGWVPAAMQPWIHDAAEFLIIVALSAIGLSSNLRRMASTGVRPILLGLGVWAAVSVSSLAVQLAMGQL</sequence>
<dbReference type="PANTHER" id="PTHR30106">
    <property type="entry name" value="INNER MEMBRANE PROTEIN YEIH-RELATED"/>
    <property type="match status" value="1"/>
</dbReference>
<keyword evidence="5 7" id="KW-1133">Transmembrane helix</keyword>
<keyword evidence="9" id="KW-1185">Reference proteome</keyword>
<dbReference type="EMBL" id="CABPSB010000005">
    <property type="protein sequence ID" value="VVD98975.1"/>
    <property type="molecule type" value="Genomic_DNA"/>
</dbReference>
<protein>
    <submittedName>
        <fullName evidence="8">Membrane protein</fullName>
    </submittedName>
</protein>
<dbReference type="PANTHER" id="PTHR30106:SF1">
    <property type="entry name" value="UPF0324 MEMBRANE PROTEIN FN0533"/>
    <property type="match status" value="1"/>
</dbReference>
<dbReference type="AlphaFoldDB" id="A0A5E4UG23"/>
<evidence type="ECO:0000256" key="3">
    <source>
        <dbReference type="ARBA" id="ARBA00022475"/>
    </source>
</evidence>
<feature type="transmembrane region" description="Helical" evidence="7">
    <location>
        <begin position="169"/>
        <end position="189"/>
    </location>
</feature>
<evidence type="ECO:0000256" key="5">
    <source>
        <dbReference type="ARBA" id="ARBA00022989"/>
    </source>
</evidence>
<keyword evidence="4 7" id="KW-0812">Transmembrane</keyword>
<evidence type="ECO:0000256" key="2">
    <source>
        <dbReference type="ARBA" id="ARBA00007977"/>
    </source>
</evidence>
<evidence type="ECO:0000256" key="1">
    <source>
        <dbReference type="ARBA" id="ARBA00004651"/>
    </source>
</evidence>
<feature type="transmembrane region" description="Helical" evidence="7">
    <location>
        <begin position="300"/>
        <end position="318"/>
    </location>
</feature>
<reference evidence="8 9" key="1">
    <citation type="submission" date="2019-08" db="EMBL/GenBank/DDBJ databases">
        <authorList>
            <person name="Peeters C."/>
        </authorList>
    </citation>
    <scope>NUCLEOTIDE SEQUENCE [LARGE SCALE GENOMIC DNA]</scope>
    <source>
        <strain evidence="8 9">LMG 31108</strain>
    </source>
</reference>
<feature type="transmembrane region" description="Helical" evidence="7">
    <location>
        <begin position="330"/>
        <end position="350"/>
    </location>
</feature>
<dbReference type="Proteomes" id="UP000406256">
    <property type="component" value="Unassembled WGS sequence"/>
</dbReference>